<evidence type="ECO:0000313" key="2">
    <source>
        <dbReference type="EMBL" id="KGJ89907.1"/>
    </source>
</evidence>
<dbReference type="RefSeq" id="WP_033083681.1">
    <property type="nucleotide sequence ID" value="NZ_JQEC01000051.1"/>
</dbReference>
<dbReference type="AlphaFoldDB" id="A0A099KIT5"/>
<feature type="domain" description="Spore protein YkvP/CgeB glycosyl transferase-like" evidence="1">
    <location>
        <begin position="212"/>
        <end position="361"/>
    </location>
</feature>
<dbReference type="EMBL" id="JQEC01000051">
    <property type="protein sequence ID" value="KGJ89907.1"/>
    <property type="molecule type" value="Genomic_DNA"/>
</dbReference>
<organism evidence="2 3">
    <name type="scientific">Colwellia psychrerythraea</name>
    <name type="common">Vibrio psychroerythus</name>
    <dbReference type="NCBI Taxonomy" id="28229"/>
    <lineage>
        <taxon>Bacteria</taxon>
        <taxon>Pseudomonadati</taxon>
        <taxon>Pseudomonadota</taxon>
        <taxon>Gammaproteobacteria</taxon>
        <taxon>Alteromonadales</taxon>
        <taxon>Colwelliaceae</taxon>
        <taxon>Colwellia</taxon>
    </lineage>
</organism>
<comment type="caution">
    <text evidence="2">The sequence shown here is derived from an EMBL/GenBank/DDBJ whole genome shotgun (WGS) entry which is preliminary data.</text>
</comment>
<dbReference type="InterPro" id="IPR055259">
    <property type="entry name" value="YkvP/CgeB_Glyco_trans-like"/>
</dbReference>
<dbReference type="Pfam" id="PF13524">
    <property type="entry name" value="Glyco_trans_1_2"/>
    <property type="match status" value="1"/>
</dbReference>
<evidence type="ECO:0000313" key="3">
    <source>
        <dbReference type="Proteomes" id="UP000029868"/>
    </source>
</evidence>
<proteinExistence type="predicted"/>
<accession>A0A099KIT5</accession>
<sequence length="368" mass="43186">MKKILLFNVLGNTEPLVVGDYEIHSFDYNSFFSGKEKRSLSSLFTWGVNGYNIKRSITANALWVDELYRTRNPIYMKMMDEFVEKFENFDVLVMSSFNFVHPDILKQRLSKPTKVLGFIDDPYSTYSRGIPYLWAFDATFYISPSYFNSVSMRQSLSDWSGGKPTTWWPLVPRPHTKPDNVTDDFFSNRTTSLCYIGNHNGNKVDKLIALKDEFKDEFKLHGRWPLKGYSGLIRALDGKRPLLHRVTSVTNEYRRELYWDTKIGFNMHVSNEAFETGNMRMYEVPAHGAMLLCDKANLNLHEQIFLPDVEACYYESLDEAIDMVKYFSKPENDAQRCQIAKQGFERFWKDYEWERNLLKFLDWTITVA</sequence>
<dbReference type="Proteomes" id="UP000029868">
    <property type="component" value="Unassembled WGS sequence"/>
</dbReference>
<dbReference type="OrthoDB" id="9800484at2"/>
<gene>
    <name evidence="2" type="ORF">GAB14E_3785</name>
</gene>
<name>A0A099KIT5_COLPS</name>
<dbReference type="PATRIC" id="fig|28229.3.peg.3710"/>
<protein>
    <recommendedName>
        <fullName evidence="1">Spore protein YkvP/CgeB glycosyl transferase-like domain-containing protein</fullName>
    </recommendedName>
</protein>
<evidence type="ECO:0000259" key="1">
    <source>
        <dbReference type="Pfam" id="PF13524"/>
    </source>
</evidence>
<reference evidence="2 3" key="1">
    <citation type="submission" date="2014-08" db="EMBL/GenBank/DDBJ databases">
        <title>Genomic and Phenotypic Diversity of Colwellia psychrerythraea strains from Disparate Marine Basins.</title>
        <authorList>
            <person name="Techtmann S.M."/>
            <person name="Stelling S.C."/>
            <person name="Utturkar S.M."/>
            <person name="Alshibli N."/>
            <person name="Harris A."/>
            <person name="Brown S.D."/>
            <person name="Hazen T.C."/>
        </authorList>
    </citation>
    <scope>NUCLEOTIDE SEQUENCE [LARGE SCALE GENOMIC DNA]</scope>
    <source>
        <strain evidence="2 3">GAB14E</strain>
    </source>
</reference>